<name>A0A6C0PCY0_9BACL</name>
<evidence type="ECO:0000313" key="2">
    <source>
        <dbReference type="Proteomes" id="UP000479114"/>
    </source>
</evidence>
<proteinExistence type="predicted"/>
<dbReference type="Proteomes" id="UP000479114">
    <property type="component" value="Plasmid unnamed2"/>
</dbReference>
<dbReference type="EMBL" id="CP048288">
    <property type="protein sequence ID" value="QHW35672.1"/>
    <property type="molecule type" value="Genomic_DNA"/>
</dbReference>
<gene>
    <name evidence="1" type="ORF">GZH47_32765</name>
</gene>
<dbReference type="RefSeq" id="WP_162645805.1">
    <property type="nucleotide sequence ID" value="NZ_CP048288.1"/>
</dbReference>
<protein>
    <submittedName>
        <fullName evidence="1">DUF2460 domain-containing protein</fullName>
    </submittedName>
</protein>
<accession>A0A6C0PCY0</accession>
<keyword evidence="2" id="KW-1185">Reference proteome</keyword>
<organism evidence="1 2">
    <name type="scientific">Paenibacillus rhizovicinus</name>
    <dbReference type="NCBI Taxonomy" id="2704463"/>
    <lineage>
        <taxon>Bacteria</taxon>
        <taxon>Bacillati</taxon>
        <taxon>Bacillota</taxon>
        <taxon>Bacilli</taxon>
        <taxon>Bacillales</taxon>
        <taxon>Paenibacillaceae</taxon>
        <taxon>Paenibacillus</taxon>
    </lineage>
</organism>
<dbReference type="AlphaFoldDB" id="A0A6C0PCY0"/>
<evidence type="ECO:0000313" key="1">
    <source>
        <dbReference type="EMBL" id="QHW35672.1"/>
    </source>
</evidence>
<reference evidence="1 2" key="1">
    <citation type="submission" date="2020-02" db="EMBL/GenBank/DDBJ databases">
        <title>Paenibacillus sp. nov., isolated from rhizosphere soil of tomato.</title>
        <authorList>
            <person name="Weon H.-Y."/>
            <person name="Lee S.A."/>
        </authorList>
    </citation>
    <scope>NUCLEOTIDE SEQUENCE [LARGE SCALE GENOMIC DNA]</scope>
    <source>
        <strain evidence="1 2">14171R-81</strain>
        <plasmid evidence="1 2">unnamed2</plasmid>
    </source>
</reference>
<dbReference type="KEGG" id="prz:GZH47_32765"/>
<sequence length="691" mass="75354">MKLQTIEKLLALLPDGPKKQKFAADLKARMEKPKSGGLHDVFEFAPKGHIRIEKIDGSGNVLGLLADQANLVVNGAEEILLRAFSGDPERTLYKVRIPNDESKIYHIGIDAISEVVDGVDQLKYAPNIFWKAVEDKDFKSSYAYRPKTLFLKEETSTQVGKKAFRIVKTPVSGAIPITSEIYSSSTNMFIGIGDGKNYEVDLADDRLTYTGSWATSGENKVSPAIGDKIAFEEKISNFKVDYLSSDKGGRIEIYVDNVLKNEIECYDAAAVVPVEKSFELSGLDHTLAHKIEIKFSAADAAIVNPEVAIAGIHFDALTKEMNGLIHELENFTKTFDTPTVYSTTNVAPFTTQLISFPVVPESLVVEYDGDAMDRVETKAEVAEGKYFADAQSGKLYFNRTLSGLLITYNVTGEQYIQKIASLLTADKVTHPITAEVPVGTIDGTNKLFKLAKKPLVAGTLAVTKVAADSTETLIASADVTPDLNAGTFTLKTAPVAGETLKVSYEWSEAAKTLDLPVKAATSVKVNGQAADKKVLTLAATKAEFGPGKFLVDGNKLYLSPVDTDGSTIFTSFEVLYVSAEIPGVATGYTRQIIEKPKSGIAYPWYQLDKGTISFIAEFPENVPNHNITIREMILADGPRTDDKIDGYSNYPVDAFSIVRVGETRKEVSTGIRVTWTITLLNKDGDPFYGGY</sequence>
<geneLocation type="plasmid" evidence="1 2">
    <name>unnamed2</name>
</geneLocation>
<keyword evidence="1" id="KW-0614">Plasmid</keyword>